<feature type="transmembrane region" description="Helical" evidence="1">
    <location>
        <begin position="241"/>
        <end position="262"/>
    </location>
</feature>
<evidence type="ECO:0000259" key="2">
    <source>
        <dbReference type="Pfam" id="PF07786"/>
    </source>
</evidence>
<keyword evidence="1" id="KW-1133">Transmembrane helix</keyword>
<gene>
    <name evidence="4" type="primary">LOC101236405</name>
</gene>
<evidence type="ECO:0000313" key="4">
    <source>
        <dbReference type="RefSeq" id="XP_065652479.1"/>
    </source>
</evidence>
<feature type="transmembrane region" description="Helical" evidence="1">
    <location>
        <begin position="533"/>
        <end position="552"/>
    </location>
</feature>
<feature type="transmembrane region" description="Helical" evidence="1">
    <location>
        <begin position="465"/>
        <end position="487"/>
    </location>
</feature>
<dbReference type="GeneID" id="101236405"/>
<dbReference type="PANTHER" id="PTHR31061">
    <property type="entry name" value="LD22376P"/>
    <property type="match status" value="1"/>
</dbReference>
<feature type="transmembrane region" description="Helical" evidence="1">
    <location>
        <begin position="98"/>
        <end position="120"/>
    </location>
</feature>
<feature type="transmembrane region" description="Helical" evidence="1">
    <location>
        <begin position="401"/>
        <end position="422"/>
    </location>
</feature>
<feature type="transmembrane region" description="Helical" evidence="1">
    <location>
        <begin position="314"/>
        <end position="334"/>
    </location>
</feature>
<protein>
    <submittedName>
        <fullName evidence="4">Heparan-alpha-glucosaminide N-acetyltransferase isoform X3</fullName>
    </submittedName>
</protein>
<proteinExistence type="predicted"/>
<feature type="transmembrane region" description="Helical" evidence="1">
    <location>
        <begin position="213"/>
        <end position="229"/>
    </location>
</feature>
<dbReference type="Proteomes" id="UP001652625">
    <property type="component" value="Chromosome 04"/>
</dbReference>
<feature type="transmembrane region" description="Helical" evidence="1">
    <location>
        <begin position="434"/>
        <end position="453"/>
    </location>
</feature>
<name>A0ABM4BTJ8_HYDVU</name>
<reference evidence="4" key="1">
    <citation type="submission" date="2025-08" db="UniProtKB">
        <authorList>
            <consortium name="RefSeq"/>
        </authorList>
    </citation>
    <scope>IDENTIFICATION</scope>
</reference>
<keyword evidence="1" id="KW-0472">Membrane</keyword>
<dbReference type="InterPro" id="IPR012429">
    <property type="entry name" value="HGSNAT_cat"/>
</dbReference>
<accession>A0ABM4BTJ8</accession>
<evidence type="ECO:0000256" key="1">
    <source>
        <dbReference type="SAM" id="Phobius"/>
    </source>
</evidence>
<organism evidence="3 4">
    <name type="scientific">Hydra vulgaris</name>
    <name type="common">Hydra</name>
    <name type="synonym">Hydra attenuata</name>
    <dbReference type="NCBI Taxonomy" id="6087"/>
    <lineage>
        <taxon>Eukaryota</taxon>
        <taxon>Metazoa</taxon>
        <taxon>Cnidaria</taxon>
        <taxon>Hydrozoa</taxon>
        <taxon>Hydroidolina</taxon>
        <taxon>Anthoathecata</taxon>
        <taxon>Aplanulata</taxon>
        <taxon>Hydridae</taxon>
        <taxon>Hydra</taxon>
    </lineage>
</organism>
<sequence length="559" mass="63193">MDLSTVTFFTNATTEIQVLAVSQQCFKCSYNLLGNISIAKNFTHLFDTRWPTNFKFLNNNQSKIVTEHFVEHGKYIYSVYETSSGIISVDNKITNSPALSFLPLIYLLVVLVAASIIWPLGKYIYRTFRHGNYVSDSDYFLEMEEWESKISTISKSQKSSKNELIVRKPARIRSIDTFRGIAIVLMVFVNYGGGQYYFIDHAVWNGLSLSDLIFPWFIFIMGLSISLSHKRLLKQENKKLAAFRTICTRSLKLFLIGLILNAGKNLSTWRIPGVLQRIGISYFVVASFNLFTAPSEQTIKLFSSIKWVSHLCDIIPFGIQWLFIFFLVALHTTITFRLPVPGCPTGYLGPGGQSEGGKYFNCTGGAAGYIDELVFGGKHLYGNPSLKNIYLTEQNFDPEGLLGYLTSIVLTFFGLQAGRIMFMYKSHKSQVLRWFIWTLITGGIAVGLTSGSLNNGLIPINKNLWSLSFVMATSATSFLLFSFCYILCDIFRVWNGSPFLFCGVNSMFIYIGHSLVSFNIYWNEQYVTHVSSLVVATFGTSIWVTSAFWLHLKKLTFSV</sequence>
<feature type="transmembrane region" description="Helical" evidence="1">
    <location>
        <begin position="499"/>
        <end position="521"/>
    </location>
</feature>
<dbReference type="Pfam" id="PF07786">
    <property type="entry name" value="HGSNAT_cat"/>
    <property type="match status" value="1"/>
</dbReference>
<dbReference type="PANTHER" id="PTHR31061:SF24">
    <property type="entry name" value="LD22376P"/>
    <property type="match status" value="1"/>
</dbReference>
<evidence type="ECO:0000313" key="3">
    <source>
        <dbReference type="Proteomes" id="UP001652625"/>
    </source>
</evidence>
<dbReference type="RefSeq" id="XP_065652479.1">
    <property type="nucleotide sequence ID" value="XM_065796407.1"/>
</dbReference>
<feature type="domain" description="Heparan-alpha-glucosaminide N-acetyltransferase catalytic" evidence="2">
    <location>
        <begin position="171"/>
        <end position="328"/>
    </location>
</feature>
<keyword evidence="3" id="KW-1185">Reference proteome</keyword>
<feature type="transmembrane region" description="Helical" evidence="1">
    <location>
        <begin position="177"/>
        <end position="198"/>
    </location>
</feature>
<keyword evidence="1" id="KW-0812">Transmembrane</keyword>
<feature type="transmembrane region" description="Helical" evidence="1">
    <location>
        <begin position="274"/>
        <end position="293"/>
    </location>
</feature>